<organism evidence="1">
    <name type="scientific">Rhizophora mucronata</name>
    <name type="common">Asiatic mangrove</name>
    <dbReference type="NCBI Taxonomy" id="61149"/>
    <lineage>
        <taxon>Eukaryota</taxon>
        <taxon>Viridiplantae</taxon>
        <taxon>Streptophyta</taxon>
        <taxon>Embryophyta</taxon>
        <taxon>Tracheophyta</taxon>
        <taxon>Spermatophyta</taxon>
        <taxon>Magnoliopsida</taxon>
        <taxon>eudicotyledons</taxon>
        <taxon>Gunneridae</taxon>
        <taxon>Pentapetalae</taxon>
        <taxon>rosids</taxon>
        <taxon>fabids</taxon>
        <taxon>Malpighiales</taxon>
        <taxon>Rhizophoraceae</taxon>
        <taxon>Rhizophora</taxon>
    </lineage>
</organism>
<accession>A0A2P2L9M3</accession>
<reference evidence="1" key="1">
    <citation type="submission" date="2018-02" db="EMBL/GenBank/DDBJ databases">
        <title>Rhizophora mucronata_Transcriptome.</title>
        <authorList>
            <person name="Meera S.P."/>
            <person name="Sreeshan A."/>
            <person name="Augustine A."/>
        </authorList>
    </citation>
    <scope>NUCLEOTIDE SEQUENCE</scope>
    <source>
        <tissue evidence="1">Leaf</tissue>
    </source>
</reference>
<sequence>MLQRITIVRSPLWNAPILILNELRPLCLFPSAEVRSVRDLATHSWTQPRKILCI</sequence>
<proteinExistence type="predicted"/>
<protein>
    <submittedName>
        <fullName evidence="1">Uncharacterized protein</fullName>
    </submittedName>
</protein>
<dbReference type="EMBL" id="GGEC01034189">
    <property type="protein sequence ID" value="MBX14673.1"/>
    <property type="molecule type" value="Transcribed_RNA"/>
</dbReference>
<name>A0A2P2L9M3_RHIMU</name>
<dbReference type="AlphaFoldDB" id="A0A2P2L9M3"/>
<evidence type="ECO:0000313" key="1">
    <source>
        <dbReference type="EMBL" id="MBX14673.1"/>
    </source>
</evidence>